<name>A0A0G0D109_9BACT</name>
<proteinExistence type="predicted"/>
<organism evidence="1 2">
    <name type="scientific">Candidatus Nomurabacteria bacterium GW2011_GWC2_35_8</name>
    <dbReference type="NCBI Taxonomy" id="1618752"/>
    <lineage>
        <taxon>Bacteria</taxon>
        <taxon>Candidatus Nomuraibacteriota</taxon>
    </lineage>
</organism>
<dbReference type="Proteomes" id="UP000034798">
    <property type="component" value="Unassembled WGS sequence"/>
</dbReference>
<dbReference type="EMBL" id="LBQZ01000030">
    <property type="protein sequence ID" value="KKP87974.1"/>
    <property type="molecule type" value="Genomic_DNA"/>
</dbReference>
<reference evidence="1 2" key="1">
    <citation type="journal article" date="2015" name="Nature">
        <title>rRNA introns, odd ribosomes, and small enigmatic genomes across a large radiation of phyla.</title>
        <authorList>
            <person name="Brown C.T."/>
            <person name="Hug L.A."/>
            <person name="Thomas B.C."/>
            <person name="Sharon I."/>
            <person name="Castelle C.J."/>
            <person name="Singh A."/>
            <person name="Wilkins M.J."/>
            <person name="Williams K.H."/>
            <person name="Banfield J.F."/>
        </authorList>
    </citation>
    <scope>NUCLEOTIDE SEQUENCE [LARGE SCALE GENOMIC DNA]</scope>
</reference>
<dbReference type="AlphaFoldDB" id="A0A0G0D109"/>
<accession>A0A0G0D109</accession>
<comment type="caution">
    <text evidence="1">The sequence shown here is derived from an EMBL/GenBank/DDBJ whole genome shotgun (WGS) entry which is preliminary data.</text>
</comment>
<sequence length="276" mass="32207">MEGIETKENLPQPRLEIRQEKSLEFIAQSIHSYEDVGDEEAVFMLALTLEHPEWKDDILEQIKKHKPHVKDVGKILERLEKDYFSSGWQSQIQPNAEDAIWWTEHLPEAKMRITNLISYFRPSADEIAKKVVIIPSDRLLPSKETGQSFHIGDTTVIMSHTENPMNLEHEFLHGIINPITEELAGEIPQEKVVALASEKLKKGEEYGEHALSLLNEELIRTYNEFIENEKLNIAIINNELREIVYQLYQRFNKERKTNPKIKFKDFFAREIKSLFG</sequence>
<evidence type="ECO:0000313" key="1">
    <source>
        <dbReference type="EMBL" id="KKP87974.1"/>
    </source>
</evidence>
<evidence type="ECO:0000313" key="2">
    <source>
        <dbReference type="Proteomes" id="UP000034798"/>
    </source>
</evidence>
<protein>
    <submittedName>
        <fullName evidence="1">Uncharacterized protein</fullName>
    </submittedName>
</protein>
<gene>
    <name evidence="1" type="ORF">UR91_C0030G0005</name>
</gene>